<dbReference type="RefSeq" id="WP_128782841.1">
    <property type="nucleotide sequence ID" value="NZ_RJLM01000001.1"/>
</dbReference>
<dbReference type="AlphaFoldDB" id="A0A3S3RC71"/>
<evidence type="ECO:0000313" key="3">
    <source>
        <dbReference type="Proteomes" id="UP000287563"/>
    </source>
</evidence>
<dbReference type="Proteomes" id="UP000287563">
    <property type="component" value="Unassembled WGS sequence"/>
</dbReference>
<feature type="region of interest" description="Disordered" evidence="1">
    <location>
        <begin position="1"/>
        <end position="38"/>
    </location>
</feature>
<sequence length="112" mass="12813">MSFSEHLDNFIKQRDKQPQSATKTTFRRQYAVQEPTNQSIARDAIAKAQEDASKQATIDTKSLHVRINGRCVTENEAQVVDQLKVDSAPANPDRIDYIKQLRKELKLKKRSS</sequence>
<organism evidence="2 3">
    <name type="scientific">Photobacterium chitinilyticum</name>
    <dbReference type="NCBI Taxonomy" id="2485123"/>
    <lineage>
        <taxon>Bacteria</taxon>
        <taxon>Pseudomonadati</taxon>
        <taxon>Pseudomonadota</taxon>
        <taxon>Gammaproteobacteria</taxon>
        <taxon>Vibrionales</taxon>
        <taxon>Vibrionaceae</taxon>
        <taxon>Photobacterium</taxon>
    </lineage>
</organism>
<protein>
    <submittedName>
        <fullName evidence="2">Uncharacterized protein</fullName>
    </submittedName>
</protein>
<feature type="compositionally biased region" description="Basic and acidic residues" evidence="1">
    <location>
        <begin position="1"/>
        <end position="17"/>
    </location>
</feature>
<accession>A0A3S3RC71</accession>
<evidence type="ECO:0000256" key="1">
    <source>
        <dbReference type="SAM" id="MobiDB-lite"/>
    </source>
</evidence>
<comment type="caution">
    <text evidence="2">The sequence shown here is derived from an EMBL/GenBank/DDBJ whole genome shotgun (WGS) entry which is preliminary data.</text>
</comment>
<reference evidence="2 3" key="1">
    <citation type="submission" date="2018-11" db="EMBL/GenBank/DDBJ databases">
        <title>Photobacterium sp. BEI247 sp. nov., a marine bacterium isolated from Yongle Blue Hole in the South China Sea.</title>
        <authorList>
            <person name="Wang X."/>
        </authorList>
    </citation>
    <scope>NUCLEOTIDE SEQUENCE [LARGE SCALE GENOMIC DNA]</scope>
    <source>
        <strain evidence="3">BEI247</strain>
    </source>
</reference>
<dbReference type="EMBL" id="RJLM01000001">
    <property type="protein sequence ID" value="RWX57535.1"/>
    <property type="molecule type" value="Genomic_DNA"/>
</dbReference>
<evidence type="ECO:0000313" key="2">
    <source>
        <dbReference type="EMBL" id="RWX57535.1"/>
    </source>
</evidence>
<dbReference type="OrthoDB" id="5827117at2"/>
<name>A0A3S3RC71_9GAMM</name>
<keyword evidence="3" id="KW-1185">Reference proteome</keyword>
<gene>
    <name evidence="2" type="ORF">EDI28_05830</name>
</gene>
<proteinExistence type="predicted"/>